<dbReference type="InterPro" id="IPR050855">
    <property type="entry name" value="NDM-1-like"/>
</dbReference>
<evidence type="ECO:0000313" key="3">
    <source>
        <dbReference type="Proteomes" id="UP000614490"/>
    </source>
</evidence>
<organism evidence="2 3">
    <name type="scientific">Halobacillus yeomjeoni</name>
    <dbReference type="NCBI Taxonomy" id="311194"/>
    <lineage>
        <taxon>Bacteria</taxon>
        <taxon>Bacillati</taxon>
        <taxon>Bacillota</taxon>
        <taxon>Bacilli</taxon>
        <taxon>Bacillales</taxon>
        <taxon>Bacillaceae</taxon>
        <taxon>Halobacillus</taxon>
    </lineage>
</organism>
<dbReference type="Proteomes" id="UP000614490">
    <property type="component" value="Unassembled WGS sequence"/>
</dbReference>
<dbReference type="Pfam" id="PF00753">
    <property type="entry name" value="Lactamase_B"/>
    <property type="match status" value="1"/>
</dbReference>
<dbReference type="PANTHER" id="PTHR42951">
    <property type="entry name" value="METALLO-BETA-LACTAMASE DOMAIN-CONTAINING"/>
    <property type="match status" value="1"/>
</dbReference>
<name>A0A931HYG0_9BACI</name>
<dbReference type="InterPro" id="IPR037482">
    <property type="entry name" value="ST1585_MBL-fold"/>
</dbReference>
<sequence>MTLKHREPIELGEDIHLIDGYDLGLEGRTGTYVLKSTKITLIETGPSPSVPRVLKGLEELSIQPEEVENIILTHIHLDHAGGAGLLVKECSNAKVFVHERGIRHLADPSKLIKGAKMVYGEEFDALFDPILPIPEEKLISVREGETLDVGGNRSLTFLDTPGHAKHHIGIYDSKSQGLFIGDTAGIQYHQTEDFGLTFYLPTTSPNQFDPDAMLRSIERFRNMEPRKLFFGHFGETGRPEKAMEQVESWIPIFVETAEKAHEEGEGVEGVAERLHQTISSYLRDEGIPDDHSVYEILKIDLEVCAMGLLDYLNKRSK</sequence>
<comment type="caution">
    <text evidence="2">The sequence shown here is derived from an EMBL/GenBank/DDBJ whole genome shotgun (WGS) entry which is preliminary data.</text>
</comment>
<dbReference type="Gene3D" id="3.60.15.10">
    <property type="entry name" value="Ribonuclease Z/Hydroxyacylglutathione hydrolase-like"/>
    <property type="match status" value="1"/>
</dbReference>
<evidence type="ECO:0000313" key="2">
    <source>
        <dbReference type="EMBL" id="MBH0231709.1"/>
    </source>
</evidence>
<dbReference type="InterPro" id="IPR001279">
    <property type="entry name" value="Metallo-B-lactamas"/>
</dbReference>
<dbReference type="SMART" id="SM00849">
    <property type="entry name" value="Lactamase_B"/>
    <property type="match status" value="1"/>
</dbReference>
<dbReference type="SUPFAM" id="SSF56281">
    <property type="entry name" value="Metallo-hydrolase/oxidoreductase"/>
    <property type="match status" value="1"/>
</dbReference>
<evidence type="ECO:0000259" key="1">
    <source>
        <dbReference type="SMART" id="SM00849"/>
    </source>
</evidence>
<dbReference type="RefSeq" id="WP_197318341.1">
    <property type="nucleotide sequence ID" value="NZ_JADZSC010000004.1"/>
</dbReference>
<accession>A0A931HYG0</accession>
<dbReference type="EMBL" id="JADZSC010000004">
    <property type="protein sequence ID" value="MBH0231709.1"/>
    <property type="molecule type" value="Genomic_DNA"/>
</dbReference>
<reference evidence="2 3" key="1">
    <citation type="journal article" date="2005" name="Int. J. Syst. Evol. Microbiol.">
        <title>Halobacillus yeomjeoni sp. nov., isolated from a marine solar saltern in Korea.</title>
        <authorList>
            <person name="Yoon J.H."/>
            <person name="Kang S.J."/>
            <person name="Lee C.H."/>
            <person name="Oh H.W."/>
            <person name="Oh T.K."/>
        </authorList>
    </citation>
    <scope>NUCLEOTIDE SEQUENCE [LARGE SCALE GENOMIC DNA]</scope>
    <source>
        <strain evidence="2 3">KCTC 3957</strain>
    </source>
</reference>
<keyword evidence="3" id="KW-1185">Reference proteome</keyword>
<protein>
    <submittedName>
        <fullName evidence="2">MBL fold metallo-hydrolase</fullName>
    </submittedName>
</protein>
<feature type="domain" description="Metallo-beta-lactamase" evidence="1">
    <location>
        <begin position="27"/>
        <end position="232"/>
    </location>
</feature>
<proteinExistence type="predicted"/>
<dbReference type="AlphaFoldDB" id="A0A931HYG0"/>
<gene>
    <name evidence="2" type="ORF">H0267_15970</name>
</gene>
<dbReference type="PANTHER" id="PTHR42951:SF22">
    <property type="entry name" value="METALLO BETA-LACTAMASE SUPERFAMILY LIPOPROTEIN"/>
    <property type="match status" value="1"/>
</dbReference>
<dbReference type="InterPro" id="IPR036866">
    <property type="entry name" value="RibonucZ/Hydroxyglut_hydro"/>
</dbReference>
<dbReference type="CDD" id="cd07726">
    <property type="entry name" value="ST1585-like_MBL-fold"/>
    <property type="match status" value="1"/>
</dbReference>